<organism evidence="10 11">
    <name type="scientific">Tegillarca granosa</name>
    <name type="common">Malaysian cockle</name>
    <name type="synonym">Anadara granosa</name>
    <dbReference type="NCBI Taxonomy" id="220873"/>
    <lineage>
        <taxon>Eukaryota</taxon>
        <taxon>Metazoa</taxon>
        <taxon>Spiralia</taxon>
        <taxon>Lophotrochozoa</taxon>
        <taxon>Mollusca</taxon>
        <taxon>Bivalvia</taxon>
        <taxon>Autobranchia</taxon>
        <taxon>Pteriomorphia</taxon>
        <taxon>Arcoida</taxon>
        <taxon>Arcoidea</taxon>
        <taxon>Arcidae</taxon>
        <taxon>Tegillarca</taxon>
    </lineage>
</organism>
<dbReference type="Proteomes" id="UP001217089">
    <property type="component" value="Unassembled WGS sequence"/>
</dbReference>
<dbReference type="PANTHER" id="PTHR13208:SF2">
    <property type="entry name" value="MEDIATOR OF RNA POLYMERASE II TRANSCRIPTION SUBUNIT 4"/>
    <property type="match status" value="1"/>
</dbReference>
<dbReference type="EMBL" id="JARBDR010000640">
    <property type="protein sequence ID" value="KAJ8310356.1"/>
    <property type="molecule type" value="Genomic_DNA"/>
</dbReference>
<feature type="compositionally biased region" description="Low complexity" evidence="9">
    <location>
        <begin position="155"/>
        <end position="166"/>
    </location>
</feature>
<dbReference type="Pfam" id="PF10018">
    <property type="entry name" value="Med4"/>
    <property type="match status" value="1"/>
</dbReference>
<evidence type="ECO:0000256" key="7">
    <source>
        <dbReference type="ARBA" id="ARBA00031257"/>
    </source>
</evidence>
<keyword evidence="11" id="KW-1185">Reference proteome</keyword>
<comment type="caution">
    <text evidence="10">The sequence shown here is derived from an EMBL/GenBank/DDBJ whole genome shotgun (WGS) entry which is preliminary data.</text>
</comment>
<accession>A0ABQ9EYX1</accession>
<evidence type="ECO:0000256" key="9">
    <source>
        <dbReference type="SAM" id="MobiDB-lite"/>
    </source>
</evidence>
<dbReference type="InterPro" id="IPR019258">
    <property type="entry name" value="Mediator_Med4"/>
</dbReference>
<keyword evidence="6 8" id="KW-0539">Nucleus</keyword>
<evidence type="ECO:0000256" key="5">
    <source>
        <dbReference type="ARBA" id="ARBA00023163"/>
    </source>
</evidence>
<name>A0ABQ9EYX1_TEGGR</name>
<dbReference type="PANTHER" id="PTHR13208">
    <property type="entry name" value="MEDIATOR OF RNA POLYMERASE II TRANSCRIPTION SUBUNIT 4"/>
    <property type="match status" value="1"/>
</dbReference>
<comment type="subunit">
    <text evidence="8">Component of the Mediator complex.</text>
</comment>
<sequence length="239" mass="26522">MMSGGMSTKQKLLQLIDDIEIVTKELCDVMSTPKGQQRPDAPDTVKLMDLLVMKDKEIKENLRIAADQAEIQKTVDELKLEISSEELIKFAHRISASNAVASPPTWVPDFEMRHGFLGKIGDQPINTQLLQSQGSYGEPMSSNRTSAASLDHGTSSHTASSSSTSSWQPPPELQHSLGTGSGQNLLSDLRGHNKENEDINFMSSDSSMKILYINICILEKVKKFKCVKHNQDLIFYKTN</sequence>
<evidence type="ECO:0000256" key="2">
    <source>
        <dbReference type="ARBA" id="ARBA00009626"/>
    </source>
</evidence>
<feature type="compositionally biased region" description="Polar residues" evidence="9">
    <location>
        <begin position="132"/>
        <end position="148"/>
    </location>
</feature>
<evidence type="ECO:0000256" key="8">
    <source>
        <dbReference type="RuleBase" id="RU364141"/>
    </source>
</evidence>
<evidence type="ECO:0000256" key="4">
    <source>
        <dbReference type="ARBA" id="ARBA00023015"/>
    </source>
</evidence>
<proteinExistence type="inferred from homology"/>
<comment type="subcellular location">
    <subcellularLocation>
        <location evidence="1 8">Nucleus</location>
    </subcellularLocation>
</comment>
<keyword evidence="4 8" id="KW-0805">Transcription regulation</keyword>
<evidence type="ECO:0000256" key="3">
    <source>
        <dbReference type="ARBA" id="ARBA00020629"/>
    </source>
</evidence>
<gene>
    <name evidence="8" type="primary">MED4</name>
    <name evidence="10" type="ORF">KUTeg_012221</name>
</gene>
<comment type="similarity">
    <text evidence="2 8">Belongs to the Mediator complex subunit 4 family.</text>
</comment>
<feature type="region of interest" description="Disordered" evidence="9">
    <location>
        <begin position="132"/>
        <end position="189"/>
    </location>
</feature>
<protein>
    <recommendedName>
        <fullName evidence="3 8">Mediator of RNA polymerase II transcription subunit 4</fullName>
    </recommendedName>
    <alternativeName>
        <fullName evidence="7 8">Mediator complex subunit 4</fullName>
    </alternativeName>
</protein>
<comment type="function">
    <text evidence="8">Component of the Mediator complex, a coactivator involved in the regulated transcription of nearly all RNA polymerase II-dependent genes. Mediator functions as a bridge to convey information from gene-specific regulatory proteins to the basal RNA polymerase II transcription machinery. Mediator is recruited to promoters by direct interactions with regulatory proteins and serves as a scaffold for the assembly of a functional preinitiation complex with RNA polymerase II and the general transcription factors.</text>
</comment>
<evidence type="ECO:0000313" key="11">
    <source>
        <dbReference type="Proteomes" id="UP001217089"/>
    </source>
</evidence>
<feature type="compositionally biased region" description="Polar residues" evidence="9">
    <location>
        <begin position="176"/>
        <end position="186"/>
    </location>
</feature>
<reference evidence="10 11" key="1">
    <citation type="submission" date="2022-12" db="EMBL/GenBank/DDBJ databases">
        <title>Chromosome-level genome of Tegillarca granosa.</title>
        <authorList>
            <person name="Kim J."/>
        </authorList>
    </citation>
    <scope>NUCLEOTIDE SEQUENCE [LARGE SCALE GENOMIC DNA]</scope>
    <source>
        <strain evidence="10">Teg-2019</strain>
        <tissue evidence="10">Adductor muscle</tissue>
    </source>
</reference>
<evidence type="ECO:0000256" key="1">
    <source>
        <dbReference type="ARBA" id="ARBA00004123"/>
    </source>
</evidence>
<keyword evidence="8" id="KW-0010">Activator</keyword>
<evidence type="ECO:0000313" key="10">
    <source>
        <dbReference type="EMBL" id="KAJ8310356.1"/>
    </source>
</evidence>
<keyword evidence="5 8" id="KW-0804">Transcription</keyword>
<evidence type="ECO:0000256" key="6">
    <source>
        <dbReference type="ARBA" id="ARBA00023242"/>
    </source>
</evidence>